<dbReference type="PANTHER" id="PTHR22912:SF217">
    <property type="entry name" value="DIHYDROLIPOYL DEHYDROGENASE"/>
    <property type="match status" value="1"/>
</dbReference>
<dbReference type="InterPro" id="IPR023753">
    <property type="entry name" value="FAD/NAD-binding_dom"/>
</dbReference>
<dbReference type="Pfam" id="PF02852">
    <property type="entry name" value="Pyr_redox_dim"/>
    <property type="match status" value="1"/>
</dbReference>
<keyword evidence="14" id="KW-0547">Nucleotide-binding</keyword>
<keyword evidence="6 16" id="KW-0285">Flavoprotein</keyword>
<comment type="subcellular location">
    <subcellularLocation>
        <location evidence="1">Cytoplasm</location>
    </subcellularLocation>
</comment>
<reference evidence="19 20" key="1">
    <citation type="submission" date="2018-05" db="EMBL/GenBank/DDBJ databases">
        <title>Rhodohalobacter halophilus gen. nov., sp. nov., a moderately halophilic member of the family Balneolaceae.</title>
        <authorList>
            <person name="Liu Z.-W."/>
        </authorList>
    </citation>
    <scope>NUCLEOTIDE SEQUENCE [LARGE SCALE GENOMIC DNA]</scope>
    <source>
        <strain evidence="19 20">8A47</strain>
    </source>
</reference>
<evidence type="ECO:0000256" key="6">
    <source>
        <dbReference type="ARBA" id="ARBA00022630"/>
    </source>
</evidence>
<comment type="caution">
    <text evidence="19">The sequence shown here is derived from an EMBL/GenBank/DDBJ whole genome shotgun (WGS) entry which is preliminary data.</text>
</comment>
<feature type="active site" description="Proton acceptor" evidence="13">
    <location>
        <position position="445"/>
    </location>
</feature>
<dbReference type="AlphaFoldDB" id="A0A316TQ66"/>
<feature type="binding site" evidence="14">
    <location>
        <position position="114"/>
    </location>
    <ligand>
        <name>FAD</name>
        <dbReference type="ChEBI" id="CHEBI:57692"/>
    </ligand>
</feature>
<evidence type="ECO:0000313" key="20">
    <source>
        <dbReference type="Proteomes" id="UP000245533"/>
    </source>
</evidence>
<dbReference type="EC" id="1.8.1.4" evidence="3 16"/>
<organism evidence="19 20">
    <name type="scientific">Rhodohalobacter mucosus</name>
    <dbReference type="NCBI Taxonomy" id="2079485"/>
    <lineage>
        <taxon>Bacteria</taxon>
        <taxon>Pseudomonadati</taxon>
        <taxon>Balneolota</taxon>
        <taxon>Balneolia</taxon>
        <taxon>Balneolales</taxon>
        <taxon>Balneolaceae</taxon>
        <taxon>Rhodohalobacter</taxon>
    </lineage>
</organism>
<evidence type="ECO:0000256" key="5">
    <source>
        <dbReference type="ARBA" id="ARBA00022490"/>
    </source>
</evidence>
<evidence type="ECO:0000256" key="13">
    <source>
        <dbReference type="PIRSR" id="PIRSR000350-2"/>
    </source>
</evidence>
<dbReference type="GO" id="GO:0006103">
    <property type="term" value="P:2-oxoglutarate metabolic process"/>
    <property type="evidence" value="ECO:0007669"/>
    <property type="project" value="TreeGrafter"/>
</dbReference>
<dbReference type="GO" id="GO:0050660">
    <property type="term" value="F:flavin adenine dinucleotide binding"/>
    <property type="evidence" value="ECO:0007669"/>
    <property type="project" value="InterPro"/>
</dbReference>
<name>A0A316TQ66_9BACT</name>
<dbReference type="PRINTS" id="PR00368">
    <property type="entry name" value="FADPNR"/>
</dbReference>
<dbReference type="Gene3D" id="3.30.390.30">
    <property type="match status" value="1"/>
</dbReference>
<dbReference type="OrthoDB" id="9800167at2"/>
<dbReference type="InterPro" id="IPR006258">
    <property type="entry name" value="Lipoamide_DH"/>
</dbReference>
<evidence type="ECO:0000256" key="10">
    <source>
        <dbReference type="ARBA" id="ARBA00023157"/>
    </source>
</evidence>
<keyword evidence="11 16" id="KW-0676">Redox-active center</keyword>
<feature type="binding site" evidence="14">
    <location>
        <position position="51"/>
    </location>
    <ligand>
        <name>FAD</name>
        <dbReference type="ChEBI" id="CHEBI:57692"/>
    </ligand>
</feature>
<dbReference type="InterPro" id="IPR036188">
    <property type="entry name" value="FAD/NAD-bd_sf"/>
</dbReference>
<evidence type="ECO:0000256" key="12">
    <source>
        <dbReference type="ARBA" id="ARBA00049187"/>
    </source>
</evidence>
<evidence type="ECO:0000256" key="14">
    <source>
        <dbReference type="PIRSR" id="PIRSR000350-3"/>
    </source>
</evidence>
<dbReference type="InterPro" id="IPR016156">
    <property type="entry name" value="FAD/NAD-linked_Rdtase_dimer_sf"/>
</dbReference>
<protein>
    <recommendedName>
        <fullName evidence="4 16">Dihydrolipoyl dehydrogenase</fullName>
        <ecNumber evidence="3 16">1.8.1.4</ecNumber>
    </recommendedName>
</protein>
<evidence type="ECO:0000256" key="7">
    <source>
        <dbReference type="ARBA" id="ARBA00022827"/>
    </source>
</evidence>
<dbReference type="GO" id="GO:0004148">
    <property type="term" value="F:dihydrolipoyl dehydrogenase (NADH) activity"/>
    <property type="evidence" value="ECO:0007669"/>
    <property type="project" value="UniProtKB-EC"/>
</dbReference>
<dbReference type="InterPro" id="IPR001100">
    <property type="entry name" value="Pyr_nuc-diS_OxRdtase"/>
</dbReference>
<keyword evidence="8 16" id="KW-0560">Oxidoreductase</keyword>
<evidence type="ECO:0000256" key="8">
    <source>
        <dbReference type="ARBA" id="ARBA00023002"/>
    </source>
</evidence>
<comment type="miscellaneous">
    <text evidence="16">The active site is a redox-active disulfide bond.</text>
</comment>
<dbReference type="Gene3D" id="3.50.50.60">
    <property type="entry name" value="FAD/NAD(P)-binding domain"/>
    <property type="match status" value="2"/>
</dbReference>
<keyword evidence="10" id="KW-1015">Disulfide bond</keyword>
<dbReference type="RefSeq" id="WP_109647253.1">
    <property type="nucleotide sequence ID" value="NZ_QGGB01000008.1"/>
</dbReference>
<evidence type="ECO:0000256" key="1">
    <source>
        <dbReference type="ARBA" id="ARBA00004496"/>
    </source>
</evidence>
<feature type="binding site" evidence="14">
    <location>
        <position position="271"/>
    </location>
    <ligand>
        <name>NAD(+)</name>
        <dbReference type="ChEBI" id="CHEBI:57540"/>
    </ligand>
</feature>
<dbReference type="NCBIfam" id="TIGR01350">
    <property type="entry name" value="lipoamide_DH"/>
    <property type="match status" value="1"/>
</dbReference>
<evidence type="ECO:0000256" key="2">
    <source>
        <dbReference type="ARBA" id="ARBA00007532"/>
    </source>
</evidence>
<feature type="binding site" evidence="14">
    <location>
        <position position="204"/>
    </location>
    <ligand>
        <name>NAD(+)</name>
        <dbReference type="ChEBI" id="CHEBI:57540"/>
    </ligand>
</feature>
<dbReference type="Pfam" id="PF07992">
    <property type="entry name" value="Pyr_redox_2"/>
    <property type="match status" value="1"/>
</dbReference>
<feature type="binding site" evidence="14">
    <location>
        <position position="312"/>
    </location>
    <ligand>
        <name>FAD</name>
        <dbReference type="ChEBI" id="CHEBI:57692"/>
    </ligand>
</feature>
<dbReference type="InterPro" id="IPR012999">
    <property type="entry name" value="Pyr_OxRdtase_I_AS"/>
</dbReference>
<dbReference type="SUPFAM" id="SSF51905">
    <property type="entry name" value="FAD/NAD(P)-binding domain"/>
    <property type="match status" value="1"/>
</dbReference>
<keyword evidence="5" id="KW-0963">Cytoplasm</keyword>
<dbReference type="PIRSF" id="PIRSF000350">
    <property type="entry name" value="Mercury_reductase_MerA"/>
    <property type="match status" value="1"/>
</dbReference>
<evidence type="ECO:0000259" key="18">
    <source>
        <dbReference type="Pfam" id="PF07992"/>
    </source>
</evidence>
<dbReference type="GO" id="GO:0005737">
    <property type="term" value="C:cytoplasm"/>
    <property type="evidence" value="ECO:0007669"/>
    <property type="project" value="UniProtKB-SubCell"/>
</dbReference>
<dbReference type="FunFam" id="3.30.390.30:FF:000001">
    <property type="entry name" value="Dihydrolipoyl dehydrogenase"/>
    <property type="match status" value="1"/>
</dbReference>
<evidence type="ECO:0000256" key="4">
    <source>
        <dbReference type="ARBA" id="ARBA00016961"/>
    </source>
</evidence>
<comment type="catalytic activity">
    <reaction evidence="12 16">
        <text>N(6)-[(R)-dihydrolipoyl]-L-lysyl-[protein] + NAD(+) = N(6)-[(R)-lipoyl]-L-lysyl-[protein] + NADH + H(+)</text>
        <dbReference type="Rhea" id="RHEA:15045"/>
        <dbReference type="Rhea" id="RHEA-COMP:10474"/>
        <dbReference type="Rhea" id="RHEA-COMP:10475"/>
        <dbReference type="ChEBI" id="CHEBI:15378"/>
        <dbReference type="ChEBI" id="CHEBI:57540"/>
        <dbReference type="ChEBI" id="CHEBI:57945"/>
        <dbReference type="ChEBI" id="CHEBI:83099"/>
        <dbReference type="ChEBI" id="CHEBI:83100"/>
        <dbReference type="EC" id="1.8.1.4"/>
    </reaction>
</comment>
<dbReference type="EMBL" id="QGGB01000008">
    <property type="protein sequence ID" value="PWN05811.1"/>
    <property type="molecule type" value="Genomic_DNA"/>
</dbReference>
<dbReference type="PROSITE" id="PS00076">
    <property type="entry name" value="PYRIDINE_REDOX_1"/>
    <property type="match status" value="1"/>
</dbReference>
<feature type="disulfide bond" description="Redox-active" evidence="15">
    <location>
        <begin position="42"/>
        <end position="47"/>
    </location>
</feature>
<sequence length="474" mass="50809">MAKEFDVCVIGTGPGGYVAAIRASQLGFKTAVVEKRFLGGVCLNIGCIPTKALLRSAEVFESISNASDYGVDVKDFSADFGKMIKRSRGVADKMSKGVQFLMKANKIEVLNGTGVFKSSKELAVNDDEGKEVETVKAKHFIIATGARPRELPNLKIDGKMIIDSEKAMQLEKQPKKMVIIGAGAIGVEFAYFYNSIGTEVTLVEVQKNLVPVEDQDIGKELAKIYKKKGMNILTDSSVEKVEKKGKGVKVTIKTKKGEEVVEADVVLSAVGVTGNVENIGLDKAGVKHEKGAIKVDKKTYKTDADGIYAIGDVIGAPWLAHKASHEAVVLAEQLAGENPHPVNYDNIPGCTYCEPQIASVGLTEKQAKDEGYDVMVGKFPFSASGKAAGLGHEEGFVKVVFDAKYGEWLGCHMIGSHVTELIAEAVVARDLETTGHEIISAVHPHPTMSEAVMEAVAEAYGEGVHLGSKPKKKK</sequence>
<proteinExistence type="inferred from homology"/>
<keyword evidence="9 14" id="KW-0520">NAD</keyword>
<keyword evidence="7 14" id="KW-0274">FAD</keyword>
<evidence type="ECO:0000256" key="9">
    <source>
        <dbReference type="ARBA" id="ARBA00023027"/>
    </source>
</evidence>
<dbReference type="SUPFAM" id="SSF55424">
    <property type="entry name" value="FAD/NAD-linked reductases, dimerisation (C-terminal) domain"/>
    <property type="match status" value="1"/>
</dbReference>
<evidence type="ECO:0000256" key="15">
    <source>
        <dbReference type="PIRSR" id="PIRSR000350-4"/>
    </source>
</evidence>
<accession>A0A316TQ66</accession>
<dbReference type="Proteomes" id="UP000245533">
    <property type="component" value="Unassembled WGS sequence"/>
</dbReference>
<dbReference type="PRINTS" id="PR00411">
    <property type="entry name" value="PNDRDTASEI"/>
</dbReference>
<feature type="domain" description="FAD/NAD(P)-binding" evidence="18">
    <location>
        <begin position="5"/>
        <end position="327"/>
    </location>
</feature>
<comment type="cofactor">
    <cofactor evidence="14 16">
        <name>FAD</name>
        <dbReference type="ChEBI" id="CHEBI:57692"/>
    </cofactor>
    <text evidence="14 16">Binds 1 FAD per subunit.</text>
</comment>
<feature type="domain" description="Pyridine nucleotide-disulphide oxidoreductase dimerisation" evidence="17">
    <location>
        <begin position="347"/>
        <end position="455"/>
    </location>
</feature>
<dbReference type="InterPro" id="IPR050151">
    <property type="entry name" value="Class-I_Pyr_Nuc-Dis_Oxidored"/>
</dbReference>
<comment type="similarity">
    <text evidence="2 16">Belongs to the class-I pyridine nucleotide-disulfide oxidoreductase family.</text>
</comment>
<dbReference type="PANTHER" id="PTHR22912">
    <property type="entry name" value="DISULFIDE OXIDOREDUCTASE"/>
    <property type="match status" value="1"/>
</dbReference>
<dbReference type="InterPro" id="IPR004099">
    <property type="entry name" value="Pyr_nucl-diS_OxRdtase_dimer"/>
</dbReference>
<gene>
    <name evidence="19" type="primary">lpdA</name>
    <name evidence="19" type="ORF">DDZ15_11500</name>
</gene>
<evidence type="ECO:0000313" key="19">
    <source>
        <dbReference type="EMBL" id="PWN05811.1"/>
    </source>
</evidence>
<feature type="binding site" evidence="14">
    <location>
        <begin position="181"/>
        <end position="188"/>
    </location>
    <ligand>
        <name>NAD(+)</name>
        <dbReference type="ChEBI" id="CHEBI:57540"/>
    </ligand>
</feature>
<evidence type="ECO:0000259" key="17">
    <source>
        <dbReference type="Pfam" id="PF02852"/>
    </source>
</evidence>
<keyword evidence="20" id="KW-1185">Reference proteome</keyword>
<evidence type="ECO:0000256" key="11">
    <source>
        <dbReference type="ARBA" id="ARBA00023284"/>
    </source>
</evidence>
<evidence type="ECO:0000256" key="16">
    <source>
        <dbReference type="RuleBase" id="RU003692"/>
    </source>
</evidence>
<evidence type="ECO:0000256" key="3">
    <source>
        <dbReference type="ARBA" id="ARBA00012608"/>
    </source>
</evidence>